<dbReference type="Proteomes" id="UP000244978">
    <property type="component" value="Unassembled WGS sequence"/>
</dbReference>
<dbReference type="GO" id="GO:0019380">
    <property type="term" value="P:3-phenylpropionate catabolic process"/>
    <property type="evidence" value="ECO:0007669"/>
    <property type="project" value="UniProtKB-UniRule"/>
</dbReference>
<feature type="domain" description="Extradiol ring-cleavage dioxygenase class III enzyme subunit B" evidence="11">
    <location>
        <begin position="6"/>
        <end position="308"/>
    </location>
</feature>
<dbReference type="EC" id="1.13.11.16" evidence="10"/>
<feature type="active site" description="Proton donor" evidence="10">
    <location>
        <position position="115"/>
    </location>
</feature>
<name>A0A2U1T1H7_9MICO</name>
<feature type="active site" description="Proton acceptor" evidence="10">
    <location>
        <position position="181"/>
    </location>
</feature>
<keyword evidence="8 10" id="KW-0560">Oxidoreductase</keyword>
<evidence type="ECO:0000256" key="8">
    <source>
        <dbReference type="ARBA" id="ARBA00023002"/>
    </source>
</evidence>
<dbReference type="SUPFAM" id="SSF53213">
    <property type="entry name" value="LigB-like"/>
    <property type="match status" value="1"/>
</dbReference>
<evidence type="ECO:0000256" key="6">
    <source>
        <dbReference type="ARBA" id="ARBA00022797"/>
    </source>
</evidence>
<dbReference type="AlphaFoldDB" id="A0A2U1T1H7"/>
<evidence type="ECO:0000259" key="11">
    <source>
        <dbReference type="Pfam" id="PF02900"/>
    </source>
</evidence>
<comment type="cofactor">
    <cofactor evidence="10">
        <name>Fe(2+)</name>
        <dbReference type="ChEBI" id="CHEBI:29033"/>
    </cofactor>
</comment>
<evidence type="ECO:0000256" key="1">
    <source>
        <dbReference type="ARBA" id="ARBA00001748"/>
    </source>
</evidence>
<dbReference type="Pfam" id="PF02900">
    <property type="entry name" value="LigB"/>
    <property type="match status" value="1"/>
</dbReference>
<comment type="catalytic activity">
    <reaction evidence="1 10">
        <text>(2E)-3-(2,3-dihydroxyphenyl)prop-2-enoate + O2 = (2Z,4E,7E)-2-hydroxy-6-oxonona-2,4,7-trienedioate + H(+)</text>
        <dbReference type="Rhea" id="RHEA:25054"/>
        <dbReference type="ChEBI" id="CHEBI:15378"/>
        <dbReference type="ChEBI" id="CHEBI:15379"/>
        <dbReference type="ChEBI" id="CHEBI:58642"/>
        <dbReference type="ChEBI" id="CHEBI:66888"/>
        <dbReference type="EC" id="1.13.11.16"/>
    </reaction>
</comment>
<comment type="caution">
    <text evidence="12">The sequence shown here is derived from an EMBL/GenBank/DDBJ whole genome shotgun (WGS) entry which is preliminary data.</text>
</comment>
<evidence type="ECO:0000256" key="7">
    <source>
        <dbReference type="ARBA" id="ARBA00022964"/>
    </source>
</evidence>
<keyword evidence="13" id="KW-1185">Reference proteome</keyword>
<dbReference type="InterPro" id="IPR004183">
    <property type="entry name" value="Xdiol_dOase_suB"/>
</dbReference>
<dbReference type="InterPro" id="IPR023789">
    <property type="entry name" value="DHPP/DHXA_dioxygenase"/>
</dbReference>
<comment type="function">
    <text evidence="10">Catalyzes the non-heme iron(II)-dependent oxidative cleavage of 2,3-dihydroxyphenylpropionic acid and 2,3-dihydroxicinnamic acid into 2-hydroxy-6-ketononadienedioate and 2-hydroxy-6-ketononatrienedioate, respectively.</text>
</comment>
<sequence length="315" mass="34085">MTLALVTMSHSPLLEFVDPPADVKAEVEAAFEAARSFVKKYDPDLVINIGPDHYNGFFYDIMPPFCVGYDAVAIGDFGTQAGPLDVPTEIATELTEFLMERGIDMTVSLRMEVDHGAVQPMEIIYGDITAKPVLPIFINSVAPPFTPLKRIRQLGEELGAFIAERLADKKVLVIGSGGLSHEPPVPQIATATPEVREALLGGGRHLTPEARDARQQRVINAAKDFAAGVGVVKPLAPEWDQELMRILASGDLSPIDAWTPAEMSEIAGNSSHEVRTWIAAYSALGAVGDYTVDYSFYRPIPEYIAGFGVTTATLN</sequence>
<comment type="similarity">
    <text evidence="4 10">Belongs to the LigB/MhpB extradiol dioxygenase family.</text>
</comment>
<dbReference type="HAMAP" id="MF_01653">
    <property type="entry name" value="MhpB"/>
    <property type="match status" value="1"/>
</dbReference>
<evidence type="ECO:0000256" key="9">
    <source>
        <dbReference type="ARBA" id="ARBA00023004"/>
    </source>
</evidence>
<evidence type="ECO:0000256" key="10">
    <source>
        <dbReference type="HAMAP-Rule" id="MF_01653"/>
    </source>
</evidence>
<dbReference type="GO" id="GO:0008198">
    <property type="term" value="F:ferrous iron binding"/>
    <property type="evidence" value="ECO:0007669"/>
    <property type="project" value="InterPro"/>
</dbReference>
<evidence type="ECO:0000256" key="2">
    <source>
        <dbReference type="ARBA" id="ARBA00001843"/>
    </source>
</evidence>
<dbReference type="UniPathway" id="UPA00714"/>
<dbReference type="GO" id="GO:0047070">
    <property type="term" value="F:3-carboxyethylcatechol 2,3-dioxygenase activity"/>
    <property type="evidence" value="ECO:0007669"/>
    <property type="project" value="UniProtKB-UniRule"/>
</dbReference>
<dbReference type="EMBL" id="QEEX01000001">
    <property type="protein sequence ID" value="PWB97633.1"/>
    <property type="molecule type" value="Genomic_DNA"/>
</dbReference>
<dbReference type="RefSeq" id="WP_108997543.1">
    <property type="nucleotide sequence ID" value="NZ_QEEX01000001.1"/>
</dbReference>
<proteinExistence type="inferred from homology"/>
<keyword evidence="7 10" id="KW-0223">Dioxygenase</keyword>
<comment type="catalytic activity">
    <reaction evidence="2 10">
        <text>3-(2,3-dihydroxyphenyl)propanoate + O2 = (2Z,4E)-2-hydroxy-6-oxonona-2,4-dienedioate + H(+)</text>
        <dbReference type="Rhea" id="RHEA:23840"/>
        <dbReference type="ChEBI" id="CHEBI:15378"/>
        <dbReference type="ChEBI" id="CHEBI:15379"/>
        <dbReference type="ChEBI" id="CHEBI:46951"/>
        <dbReference type="ChEBI" id="CHEBI:66887"/>
        <dbReference type="EC" id="1.13.11.16"/>
    </reaction>
</comment>
<evidence type="ECO:0000256" key="5">
    <source>
        <dbReference type="ARBA" id="ARBA00011881"/>
    </source>
</evidence>
<evidence type="ECO:0000256" key="3">
    <source>
        <dbReference type="ARBA" id="ARBA00005207"/>
    </source>
</evidence>
<gene>
    <name evidence="10" type="primary">mhpB</name>
    <name evidence="12" type="ORF">DF220_07190</name>
</gene>
<dbReference type="CDD" id="cd07365">
    <property type="entry name" value="MhpB_like"/>
    <property type="match status" value="1"/>
</dbReference>
<reference evidence="13" key="1">
    <citation type="submission" date="2018-04" db="EMBL/GenBank/DDBJ databases">
        <authorList>
            <person name="Liu S."/>
            <person name="Wang Z."/>
            <person name="Li J."/>
        </authorList>
    </citation>
    <scope>NUCLEOTIDE SEQUENCE [LARGE SCALE GENOMIC DNA]</scope>
    <source>
        <strain evidence="13">S1194</strain>
    </source>
</reference>
<keyword evidence="9 10" id="KW-0408">Iron</keyword>
<protein>
    <recommendedName>
        <fullName evidence="10">2,3-dihydroxyphenylpropionate/2,3-dihydroxicinnamic acid 1,2-dioxygenase</fullName>
        <ecNumber evidence="10">1.13.11.16</ecNumber>
    </recommendedName>
    <alternativeName>
        <fullName evidence="10">3-carboxyethylcatechol 2,3-dioxygenase</fullName>
    </alternativeName>
</protein>
<comment type="pathway">
    <text evidence="3 10">Aromatic compound metabolism; 3-phenylpropanoate degradation.</text>
</comment>
<evidence type="ECO:0000313" key="13">
    <source>
        <dbReference type="Proteomes" id="UP000244978"/>
    </source>
</evidence>
<keyword evidence="6 10" id="KW-0058">Aromatic hydrocarbons catabolism</keyword>
<dbReference type="NCBIfam" id="NF009910">
    <property type="entry name" value="PRK13370.1-4"/>
    <property type="match status" value="1"/>
</dbReference>
<evidence type="ECO:0000313" key="12">
    <source>
        <dbReference type="EMBL" id="PWB97633.1"/>
    </source>
</evidence>
<organism evidence="12 13">
    <name type="scientific">Homoserinimonas hongtaonis</name>
    <dbReference type="NCBI Taxonomy" id="2079791"/>
    <lineage>
        <taxon>Bacteria</taxon>
        <taxon>Bacillati</taxon>
        <taxon>Actinomycetota</taxon>
        <taxon>Actinomycetes</taxon>
        <taxon>Micrococcales</taxon>
        <taxon>Microbacteriaceae</taxon>
        <taxon>Homoserinimonas</taxon>
    </lineage>
</organism>
<accession>A0A2U1T1H7</accession>
<evidence type="ECO:0000256" key="4">
    <source>
        <dbReference type="ARBA" id="ARBA00007030"/>
    </source>
</evidence>
<comment type="subunit">
    <text evidence="5 10">Homotetramer.</text>
</comment>
<dbReference type="Gene3D" id="3.40.830.10">
    <property type="entry name" value="LigB-like"/>
    <property type="match status" value="1"/>
</dbReference>